<dbReference type="VEuPathDB" id="AmoebaDB:NfTy_015920"/>
<dbReference type="VEuPathDB" id="AmoebaDB:NF0090330"/>
<dbReference type="VEuPathDB" id="AmoebaDB:FDP41_010944"/>
<dbReference type="GeneID" id="68118159"/>
<evidence type="ECO:0000313" key="2">
    <source>
        <dbReference type="EMBL" id="KAF0982965.1"/>
    </source>
</evidence>
<dbReference type="OrthoDB" id="10620380at2759"/>
<organism evidence="2 3">
    <name type="scientific">Naegleria fowleri</name>
    <name type="common">Brain eating amoeba</name>
    <dbReference type="NCBI Taxonomy" id="5763"/>
    <lineage>
        <taxon>Eukaryota</taxon>
        <taxon>Discoba</taxon>
        <taxon>Heterolobosea</taxon>
        <taxon>Tetramitia</taxon>
        <taxon>Eutetramitia</taxon>
        <taxon>Vahlkampfiidae</taxon>
        <taxon>Naegleria</taxon>
    </lineage>
</organism>
<accession>A0A6A5CC88</accession>
<sequence length="381" mass="41281">MSVVFFDPSSPMKMMNHNSPSALPVGDRVQSPPKKKILTKLKTTVLIQKESILANENPCDHHHVNNYYNNGGHYPTTTNSQTCPPNTPTTPSNTSQCSNQSNSSAASGLLWSFSQEYNKKQLPTFKNFKTKAVKGGFQSDWKATGPIMTHTLSSSSTTTSSSSNSCCSTPITTTLMTPTNHVSMMTTTIATPQGKKKKKNQVIPQQGLVISPSQTSISDQSPISLESVDSHSSNDLIWVPHSPTMNQAVVSIPTCTASIAATSTTSASSTNQTCHLIFSNLTSQKKKPLAKKRLENSSKVSTSVATTTTTAMNANPTTTMNSSPNFANNIVQKDENATHPTQYLSENPHPSLARIEKPAHKMSSSLPRKTRERITIQELLN</sequence>
<dbReference type="EMBL" id="VFQX01000007">
    <property type="protein sequence ID" value="KAF0982965.1"/>
    <property type="molecule type" value="Genomic_DNA"/>
</dbReference>
<dbReference type="AlphaFoldDB" id="A0A6A5CC88"/>
<evidence type="ECO:0000256" key="1">
    <source>
        <dbReference type="SAM" id="MobiDB-lite"/>
    </source>
</evidence>
<reference evidence="2 3" key="1">
    <citation type="journal article" date="2019" name="Sci. Rep.">
        <title>Nanopore sequencing improves the draft genome of the human pathogenic amoeba Naegleria fowleri.</title>
        <authorList>
            <person name="Liechti N."/>
            <person name="Schurch N."/>
            <person name="Bruggmann R."/>
            <person name="Wittwer M."/>
        </authorList>
    </citation>
    <scope>NUCLEOTIDE SEQUENCE [LARGE SCALE GENOMIC DNA]</scope>
    <source>
        <strain evidence="2 3">ATCC 30894</strain>
    </source>
</reference>
<dbReference type="Proteomes" id="UP000444721">
    <property type="component" value="Unassembled WGS sequence"/>
</dbReference>
<keyword evidence="3" id="KW-1185">Reference proteome</keyword>
<comment type="caution">
    <text evidence="2">The sequence shown here is derived from an EMBL/GenBank/DDBJ whole genome shotgun (WGS) entry which is preliminary data.</text>
</comment>
<gene>
    <name evidence="2" type="ORF">FDP41_010944</name>
</gene>
<protein>
    <submittedName>
        <fullName evidence="2">Uncharacterized protein</fullName>
    </submittedName>
</protein>
<name>A0A6A5CC88_NAEFO</name>
<dbReference type="RefSeq" id="XP_044567678.1">
    <property type="nucleotide sequence ID" value="XM_044701297.1"/>
</dbReference>
<evidence type="ECO:0000313" key="3">
    <source>
        <dbReference type="Proteomes" id="UP000444721"/>
    </source>
</evidence>
<proteinExistence type="predicted"/>
<feature type="region of interest" description="Disordered" evidence="1">
    <location>
        <begin position="78"/>
        <end position="101"/>
    </location>
</feature>